<dbReference type="AlphaFoldDB" id="A0A642C1X9"/>
<dbReference type="Pfam" id="PF07944">
    <property type="entry name" value="Beta-AFase-like_GH127_cat"/>
    <property type="match status" value="1"/>
</dbReference>
<dbReference type="EMBL" id="VWFO01000846">
    <property type="protein sequence ID" value="KAA4643275.1"/>
    <property type="molecule type" value="Genomic_DNA"/>
</dbReference>
<keyword evidence="2" id="KW-0378">Hydrolase</keyword>
<feature type="non-terminal residue" evidence="2">
    <location>
        <position position="93"/>
    </location>
</feature>
<evidence type="ECO:0000313" key="3">
    <source>
        <dbReference type="Proteomes" id="UP000435985"/>
    </source>
</evidence>
<dbReference type="PANTHER" id="PTHR31151:SF0">
    <property type="entry name" value="PROLINE-TRNA LIGASE (DUF1680)"/>
    <property type="match status" value="1"/>
</dbReference>
<feature type="domain" description="Non-reducing end beta-L-arabinofuranosidase-like GH127 catalytic" evidence="1">
    <location>
        <begin position="32"/>
        <end position="93"/>
    </location>
</feature>
<comment type="caution">
    <text evidence="2">The sequence shown here is derived from an EMBL/GenBank/DDBJ whole genome shotgun (WGS) entry which is preliminary data.</text>
</comment>
<dbReference type="InterPro" id="IPR012878">
    <property type="entry name" value="Beta-AFase-like_GH127_cat"/>
</dbReference>
<name>A0A642C1X9_BACOV</name>
<proteinExistence type="predicted"/>
<protein>
    <submittedName>
        <fullName evidence="2">Glycosyl hydrolase</fullName>
    </submittedName>
</protein>
<reference evidence="2 3" key="1">
    <citation type="journal article" date="2019" name="Nat. Med.">
        <title>A library of human gut bacterial isolates paired with longitudinal multiomics data enables mechanistic microbiome research.</title>
        <authorList>
            <person name="Poyet M."/>
            <person name="Groussin M."/>
            <person name="Gibbons S.M."/>
            <person name="Avila-Pacheco J."/>
            <person name="Jiang X."/>
            <person name="Kearney S.M."/>
            <person name="Perrotta A.R."/>
            <person name="Berdy B."/>
            <person name="Zhao S."/>
            <person name="Lieberman T.D."/>
            <person name="Swanson P.K."/>
            <person name="Smith M."/>
            <person name="Roesemann S."/>
            <person name="Alexander J.E."/>
            <person name="Rich S.A."/>
            <person name="Livny J."/>
            <person name="Vlamakis H."/>
            <person name="Clish C."/>
            <person name="Bullock K."/>
            <person name="Deik A."/>
            <person name="Scott J."/>
            <person name="Pierce K.A."/>
            <person name="Xavier R.J."/>
            <person name="Alm E.J."/>
        </authorList>
    </citation>
    <scope>NUCLEOTIDE SEQUENCE [LARGE SCALE GENOMIC DNA]</scope>
    <source>
        <strain evidence="2 3">BIOML-A14</strain>
    </source>
</reference>
<gene>
    <name evidence="2" type="ORF">F3B98_34005</name>
</gene>
<evidence type="ECO:0000259" key="1">
    <source>
        <dbReference type="Pfam" id="PF07944"/>
    </source>
</evidence>
<organism evidence="2 3">
    <name type="scientific">Bacteroides ovatus</name>
    <dbReference type="NCBI Taxonomy" id="28116"/>
    <lineage>
        <taxon>Bacteria</taxon>
        <taxon>Pseudomonadati</taxon>
        <taxon>Bacteroidota</taxon>
        <taxon>Bacteroidia</taxon>
        <taxon>Bacteroidales</taxon>
        <taxon>Bacteroidaceae</taxon>
        <taxon>Bacteroides</taxon>
    </lineage>
</organism>
<dbReference type="PANTHER" id="PTHR31151">
    <property type="entry name" value="PROLINE-TRNA LIGASE (DUF1680)"/>
    <property type="match status" value="1"/>
</dbReference>
<sequence>MKTTSFILALIISISIGKAQTNHQVSYFSLQDVKLLSSPFLQAQQTDLHYILALDPDRLSAPFLREAGLTPKAPSYTNWENTGLDGHIGGHYL</sequence>
<dbReference type="GO" id="GO:0016787">
    <property type="term" value="F:hydrolase activity"/>
    <property type="evidence" value="ECO:0007669"/>
    <property type="project" value="UniProtKB-KW"/>
</dbReference>
<evidence type="ECO:0000313" key="2">
    <source>
        <dbReference type="EMBL" id="KAA4643275.1"/>
    </source>
</evidence>
<accession>A0A642C1X9</accession>
<dbReference type="Proteomes" id="UP000435985">
    <property type="component" value="Unassembled WGS sequence"/>
</dbReference>